<sequence>MTTKTHSKKTIRFLSLSMTTLALGLAAPVAVQADLEFHVGVFSDYIDNGESKSDNNAVVQGGLEYSHESGLFAGVAMSTLGSGEGQEVVPFIGYGFGLGELGFELGYEYFYYTEGDDRYEGEIFAGVEYGPFYAETSHIVRAHDRDTEGDTVYLVGASDEFMTDTFFDVALGYDRPRNDDNATFWSLGVGRSLGVGEISLTYASRNESDAQNLFVAGYTVSF</sequence>
<proteinExistence type="predicted"/>
<evidence type="ECO:0008006" key="4">
    <source>
        <dbReference type="Google" id="ProtNLM"/>
    </source>
</evidence>
<dbReference type="AlphaFoldDB" id="W0DGL5"/>
<dbReference type="RefSeq" id="WP_006748778.1">
    <property type="nucleotide sequence ID" value="NZ_CP007029.1"/>
</dbReference>
<dbReference type="InterPro" id="IPR010239">
    <property type="entry name" value="CHP02001"/>
</dbReference>
<dbReference type="NCBIfam" id="TIGR02001">
    <property type="entry name" value="gcw_chp"/>
    <property type="match status" value="1"/>
</dbReference>
<organism evidence="2 3">
    <name type="scientific">Thioalkalivibrio paradoxus ARh 1</name>
    <dbReference type="NCBI Taxonomy" id="713585"/>
    <lineage>
        <taxon>Bacteria</taxon>
        <taxon>Pseudomonadati</taxon>
        <taxon>Pseudomonadota</taxon>
        <taxon>Gammaproteobacteria</taxon>
        <taxon>Chromatiales</taxon>
        <taxon>Ectothiorhodospiraceae</taxon>
        <taxon>Thioalkalivibrio</taxon>
    </lineage>
</organism>
<dbReference type="EMBL" id="CP007029">
    <property type="protein sequence ID" value="AHE97769.1"/>
    <property type="molecule type" value="Genomic_DNA"/>
</dbReference>
<reference evidence="2 3" key="1">
    <citation type="submission" date="2013-12" db="EMBL/GenBank/DDBJ databases">
        <authorList>
            <consortium name="DOE Joint Genome Institute"/>
            <person name="Muyzer G."/>
            <person name="Huntemann M."/>
            <person name="Han J."/>
            <person name="Chen A."/>
            <person name="Kyrpides N."/>
            <person name="Mavromatis K."/>
            <person name="Markowitz V."/>
            <person name="Palaniappan K."/>
            <person name="Ivanova N."/>
            <person name="Schaumberg A."/>
            <person name="Pati A."/>
            <person name="Liolios K."/>
            <person name="Nordberg H.P."/>
            <person name="Cantor M.N."/>
            <person name="Hua S.X."/>
            <person name="Woyke T."/>
        </authorList>
    </citation>
    <scope>NUCLEOTIDE SEQUENCE [LARGE SCALE GENOMIC DNA]</scope>
    <source>
        <strain evidence="2 3">ARh 1</strain>
    </source>
</reference>
<gene>
    <name evidence="2" type="ORF">THITH_05300</name>
</gene>
<accession>W0DGL5</accession>
<keyword evidence="1" id="KW-0732">Signal</keyword>
<keyword evidence="3" id="KW-1185">Reference proteome</keyword>
<dbReference type="KEGG" id="tti:THITH_05300"/>
<dbReference type="Pfam" id="PF09694">
    <property type="entry name" value="Gcw_chp"/>
    <property type="match status" value="1"/>
</dbReference>
<name>W0DGL5_9GAMM</name>
<dbReference type="HOGENOM" id="CLU_1208407_0_0_6"/>
<dbReference type="STRING" id="713585.THITH_05300"/>
<evidence type="ECO:0000313" key="3">
    <source>
        <dbReference type="Proteomes" id="UP000005289"/>
    </source>
</evidence>
<dbReference type="Proteomes" id="UP000005289">
    <property type="component" value="Chromosome"/>
</dbReference>
<evidence type="ECO:0000313" key="2">
    <source>
        <dbReference type="EMBL" id="AHE97769.1"/>
    </source>
</evidence>
<evidence type="ECO:0000256" key="1">
    <source>
        <dbReference type="SAM" id="SignalP"/>
    </source>
</evidence>
<feature type="chain" id="PRO_5004787580" description="Outer membrane protein beta-barrel domain-containing protein" evidence="1">
    <location>
        <begin position="34"/>
        <end position="222"/>
    </location>
</feature>
<dbReference type="OrthoDB" id="5781207at2"/>
<protein>
    <recommendedName>
        <fullName evidence="4">Outer membrane protein beta-barrel domain-containing protein</fullName>
    </recommendedName>
</protein>
<feature type="signal peptide" evidence="1">
    <location>
        <begin position="1"/>
        <end position="33"/>
    </location>
</feature>